<dbReference type="AlphaFoldDB" id="A0A673LGM0"/>
<dbReference type="FunFam" id="2.10.25.10:FF:000010">
    <property type="entry name" value="Pro-epidermal growth factor"/>
    <property type="match status" value="1"/>
</dbReference>
<dbReference type="SUPFAM" id="SSF57196">
    <property type="entry name" value="EGF/Laminin"/>
    <property type="match status" value="1"/>
</dbReference>
<dbReference type="InterPro" id="IPR018097">
    <property type="entry name" value="EGF_Ca-bd_CS"/>
</dbReference>
<dbReference type="PROSITE" id="PS01186">
    <property type="entry name" value="EGF_2"/>
    <property type="match status" value="1"/>
</dbReference>
<dbReference type="Pfam" id="PF07645">
    <property type="entry name" value="EGF_CA"/>
    <property type="match status" value="1"/>
</dbReference>
<comment type="caution">
    <text evidence="8">Lacks conserved residue(s) required for the propagation of feature annotation.</text>
</comment>
<evidence type="ECO:0000256" key="8">
    <source>
        <dbReference type="PROSITE-ProRule" id="PRU00076"/>
    </source>
</evidence>
<dbReference type="InterPro" id="IPR049883">
    <property type="entry name" value="NOTCH1_EGF-like"/>
</dbReference>
<keyword evidence="7" id="KW-0325">Glycoprotein</keyword>
<keyword evidence="4" id="KW-0732">Signal</keyword>
<protein>
    <recommendedName>
        <fullName evidence="9">EGF-like domain-containing protein</fullName>
    </recommendedName>
</protein>
<evidence type="ECO:0000313" key="11">
    <source>
        <dbReference type="Proteomes" id="UP000472270"/>
    </source>
</evidence>
<keyword evidence="2" id="KW-0964">Secreted</keyword>
<evidence type="ECO:0000256" key="2">
    <source>
        <dbReference type="ARBA" id="ARBA00022525"/>
    </source>
</evidence>
<evidence type="ECO:0000256" key="7">
    <source>
        <dbReference type="ARBA" id="ARBA00023180"/>
    </source>
</evidence>
<organism evidence="10 11">
    <name type="scientific">Sinocyclocheilus rhinocerous</name>
    <dbReference type="NCBI Taxonomy" id="307959"/>
    <lineage>
        <taxon>Eukaryota</taxon>
        <taxon>Metazoa</taxon>
        <taxon>Chordata</taxon>
        <taxon>Craniata</taxon>
        <taxon>Vertebrata</taxon>
        <taxon>Euteleostomi</taxon>
        <taxon>Actinopterygii</taxon>
        <taxon>Neopterygii</taxon>
        <taxon>Teleostei</taxon>
        <taxon>Ostariophysi</taxon>
        <taxon>Cypriniformes</taxon>
        <taxon>Cyprinidae</taxon>
        <taxon>Cyprininae</taxon>
        <taxon>Sinocyclocheilus</taxon>
    </lineage>
</organism>
<dbReference type="InterPro" id="IPR001881">
    <property type="entry name" value="EGF-like_Ca-bd_dom"/>
</dbReference>
<dbReference type="SMART" id="SM00181">
    <property type="entry name" value="EGF"/>
    <property type="match status" value="1"/>
</dbReference>
<evidence type="ECO:0000256" key="5">
    <source>
        <dbReference type="ARBA" id="ARBA00022737"/>
    </source>
</evidence>
<evidence type="ECO:0000256" key="1">
    <source>
        <dbReference type="ARBA" id="ARBA00004613"/>
    </source>
</evidence>
<reference evidence="10" key="2">
    <citation type="submission" date="2025-09" db="UniProtKB">
        <authorList>
            <consortium name="Ensembl"/>
        </authorList>
    </citation>
    <scope>IDENTIFICATION</scope>
</reference>
<dbReference type="PROSITE" id="PS00010">
    <property type="entry name" value="ASX_HYDROXYL"/>
    <property type="match status" value="1"/>
</dbReference>
<evidence type="ECO:0000256" key="4">
    <source>
        <dbReference type="ARBA" id="ARBA00022729"/>
    </source>
</evidence>
<evidence type="ECO:0000256" key="6">
    <source>
        <dbReference type="ARBA" id="ARBA00023157"/>
    </source>
</evidence>
<keyword evidence="3 8" id="KW-0245">EGF-like domain</keyword>
<keyword evidence="11" id="KW-1185">Reference proteome</keyword>
<dbReference type="GO" id="GO:0005576">
    <property type="term" value="C:extracellular region"/>
    <property type="evidence" value="ECO:0007669"/>
    <property type="project" value="UniProtKB-SubCell"/>
</dbReference>
<dbReference type="Gene3D" id="2.10.25.10">
    <property type="entry name" value="Laminin"/>
    <property type="match status" value="1"/>
</dbReference>
<accession>A0A673LGM0</accession>
<dbReference type="InterPro" id="IPR000742">
    <property type="entry name" value="EGF"/>
</dbReference>
<dbReference type="PANTHER" id="PTHR47333:SF4">
    <property type="entry name" value="EGF-LIKE DOMAIN-CONTAINING PROTEIN"/>
    <property type="match status" value="1"/>
</dbReference>
<sequence length="51" mass="5639">MCLSVVFLDLDECVEELHLCQEVCQNTLGSYRCRCSPGFQLSSDGTSCSCE</sequence>
<dbReference type="Proteomes" id="UP000472270">
    <property type="component" value="Unassembled WGS sequence"/>
</dbReference>
<proteinExistence type="predicted"/>
<dbReference type="InterPro" id="IPR000152">
    <property type="entry name" value="EGF-type_Asp/Asn_hydroxyl_site"/>
</dbReference>
<evidence type="ECO:0000259" key="9">
    <source>
        <dbReference type="PROSITE" id="PS50026"/>
    </source>
</evidence>
<keyword evidence="6" id="KW-1015">Disulfide bond</keyword>
<dbReference type="InterPro" id="IPR052080">
    <property type="entry name" value="vWF_C/EGF_Fibrillin"/>
</dbReference>
<feature type="domain" description="EGF-like" evidence="9">
    <location>
        <begin position="9"/>
        <end position="49"/>
    </location>
</feature>
<dbReference type="PANTHER" id="PTHR47333">
    <property type="entry name" value="VON WILLEBRAND FACTOR C AND EGF DOMAIN-CONTAINING PROTEIN"/>
    <property type="match status" value="1"/>
</dbReference>
<dbReference type="PROSITE" id="PS01187">
    <property type="entry name" value="EGF_CA"/>
    <property type="match status" value="1"/>
</dbReference>
<dbReference type="GO" id="GO:0005509">
    <property type="term" value="F:calcium ion binding"/>
    <property type="evidence" value="ECO:0007669"/>
    <property type="project" value="InterPro"/>
</dbReference>
<comment type="subcellular location">
    <subcellularLocation>
        <location evidence="1">Secreted</location>
    </subcellularLocation>
</comment>
<dbReference type="Ensembl" id="ENSSRHT00000077071.1">
    <property type="protein sequence ID" value="ENSSRHP00000075030.1"/>
    <property type="gene ID" value="ENSSRHG00000037267.1"/>
</dbReference>
<evidence type="ECO:0000313" key="10">
    <source>
        <dbReference type="Ensembl" id="ENSSRHP00000075030.1"/>
    </source>
</evidence>
<evidence type="ECO:0000256" key="3">
    <source>
        <dbReference type="ARBA" id="ARBA00022536"/>
    </source>
</evidence>
<keyword evidence="5" id="KW-0677">Repeat</keyword>
<dbReference type="PROSITE" id="PS50026">
    <property type="entry name" value="EGF_3"/>
    <property type="match status" value="1"/>
</dbReference>
<dbReference type="SMART" id="SM00179">
    <property type="entry name" value="EGF_CA"/>
    <property type="match status" value="1"/>
</dbReference>
<reference evidence="10" key="1">
    <citation type="submission" date="2025-08" db="UniProtKB">
        <authorList>
            <consortium name="Ensembl"/>
        </authorList>
    </citation>
    <scope>IDENTIFICATION</scope>
</reference>
<name>A0A673LGM0_9TELE</name>